<dbReference type="Pfam" id="PF12704">
    <property type="entry name" value="MacB_PCD"/>
    <property type="match status" value="1"/>
</dbReference>
<dbReference type="eggNOG" id="COG0577">
    <property type="taxonomic scope" value="Bacteria"/>
</dbReference>
<keyword evidence="3 6" id="KW-0812">Transmembrane</keyword>
<evidence type="ECO:0000256" key="6">
    <source>
        <dbReference type="SAM" id="Phobius"/>
    </source>
</evidence>
<evidence type="ECO:0000256" key="3">
    <source>
        <dbReference type="ARBA" id="ARBA00022692"/>
    </source>
</evidence>
<evidence type="ECO:0000313" key="10">
    <source>
        <dbReference type="Proteomes" id="UP000011135"/>
    </source>
</evidence>
<feature type="transmembrane region" description="Helical" evidence="6">
    <location>
        <begin position="432"/>
        <end position="453"/>
    </location>
</feature>
<dbReference type="AlphaFoldDB" id="L8JRH0"/>
<protein>
    <recommendedName>
        <fullName evidence="11">ABC transporter permease</fullName>
    </recommendedName>
</protein>
<feature type="transmembrane region" description="Helical" evidence="6">
    <location>
        <begin position="755"/>
        <end position="775"/>
    </location>
</feature>
<feature type="transmembrane region" description="Helical" evidence="6">
    <location>
        <begin position="385"/>
        <end position="407"/>
    </location>
</feature>
<keyword evidence="10" id="KW-1185">Reference proteome</keyword>
<feature type="transmembrane region" description="Helical" evidence="6">
    <location>
        <begin position="673"/>
        <end position="695"/>
    </location>
</feature>
<gene>
    <name evidence="9" type="ORF">C900_04086</name>
</gene>
<reference evidence="9 10" key="1">
    <citation type="submission" date="2012-12" db="EMBL/GenBank/DDBJ databases">
        <title>Genome assembly of Fulvivirga imtechensis AK7.</title>
        <authorList>
            <person name="Nupur N."/>
            <person name="Khatri I."/>
            <person name="Kumar R."/>
            <person name="Subramanian S."/>
            <person name="Pinnaka A."/>
        </authorList>
    </citation>
    <scope>NUCLEOTIDE SEQUENCE [LARGE SCALE GENOMIC DNA]</scope>
    <source>
        <strain evidence="9 10">AK7</strain>
    </source>
</reference>
<keyword evidence="2" id="KW-1003">Cell membrane</keyword>
<dbReference type="STRING" id="1237149.C900_04086"/>
<feature type="domain" description="ABC3 transporter permease C-terminal" evidence="7">
    <location>
        <begin position="676"/>
        <end position="789"/>
    </location>
</feature>
<name>L8JRH0_9BACT</name>
<comment type="caution">
    <text evidence="9">The sequence shown here is derived from an EMBL/GenBank/DDBJ whole genome shotgun (WGS) entry which is preliminary data.</text>
</comment>
<sequence>MLINYLKTTLRNLLRNKTNSFINIFGLSLGITCSLVLFLLVTFLLSYDQYHDNYERIYRIVNASNDQHGNRVFGNGVPPPMPDAVRADIPGIDKLVFISNKYGNNLIGVESKELNEWEYFEEDEGVAYTESNYFGIFTRPLLQGNFSALDEPNKVILSEKLAWKYFGDVNVMGRDITLDKKETLQVAGIMEDVPRNSDFPFEMLISYATIKNAYEKHGWGSVSSDDQIYLLLEGSTSVEHVNNNLQAFKEKQYPDDNNELTYFLQPLKDLHFDKRFNNYRYSTVSHGNILTMALVAFFIIATACINFINISTAVAVKRSKEVGVRKVLGSSRGQLIKQFLGETFLIVVLAIVVSLGLAELLLIYLNPFLEIDMAIKWLNDGKIELFLLSTLIIVTIMAGLYPSIVMAKLKPAVIIKNKWANMKTSGLSLRKMLVAFQFIITPFFIIGTLVLIAQMKFLRESDMGFKTDAIIVMKVPDSEVLKKKALKSSIERLSGVRNVSLASTTPLSGSISVTDIELDNDEKEYYMDVKWADENYLDMYDIGLIAGEGLHAVDTMNRVVVNEEFLKLAGISDPQEAIGRMVHIWHTDVPITGVVQNFYSRNMRVKLEPLMLVNGLGKARTISVKLTGQNLHQQLEDIKKEWHQVYPEYAFDYKFADDVVASMYDSEEEMATVFTFFSCIAILIGCLGLFGLVSFTTNQKVKEIGIRKALGASVQNILSLVSRDFITPVMIGFIIAAPLGWYLMDLWLQNYQYKINLGAGIFLIALAATFTIAIVTTGYKSLKAASANPVDSLRDE</sequence>
<evidence type="ECO:0000256" key="5">
    <source>
        <dbReference type="ARBA" id="ARBA00023136"/>
    </source>
</evidence>
<comment type="subcellular location">
    <subcellularLocation>
        <location evidence="1">Cell membrane</location>
        <topology evidence="1">Multi-pass membrane protein</topology>
    </subcellularLocation>
</comment>
<dbReference type="Pfam" id="PF02687">
    <property type="entry name" value="FtsX"/>
    <property type="match status" value="2"/>
</dbReference>
<dbReference type="GO" id="GO:0005886">
    <property type="term" value="C:plasma membrane"/>
    <property type="evidence" value="ECO:0007669"/>
    <property type="project" value="UniProtKB-SubCell"/>
</dbReference>
<feature type="transmembrane region" description="Helical" evidence="6">
    <location>
        <begin position="725"/>
        <end position="743"/>
    </location>
</feature>
<dbReference type="GO" id="GO:0022857">
    <property type="term" value="F:transmembrane transporter activity"/>
    <property type="evidence" value="ECO:0007669"/>
    <property type="project" value="TreeGrafter"/>
</dbReference>
<accession>L8JRH0</accession>
<dbReference type="InterPro" id="IPR025857">
    <property type="entry name" value="MacB_PCD"/>
</dbReference>
<feature type="domain" description="MacB-like periplasmic core" evidence="8">
    <location>
        <begin position="20"/>
        <end position="247"/>
    </location>
</feature>
<dbReference type="InterPro" id="IPR003838">
    <property type="entry name" value="ABC3_permease_C"/>
</dbReference>
<dbReference type="PANTHER" id="PTHR30572:SF18">
    <property type="entry name" value="ABC-TYPE MACROLIDE FAMILY EXPORT SYSTEM PERMEASE COMPONENT 2"/>
    <property type="match status" value="1"/>
</dbReference>
<evidence type="ECO:0000256" key="4">
    <source>
        <dbReference type="ARBA" id="ARBA00022989"/>
    </source>
</evidence>
<feature type="transmembrane region" description="Helical" evidence="6">
    <location>
        <begin position="21"/>
        <end position="47"/>
    </location>
</feature>
<evidence type="ECO:0000256" key="2">
    <source>
        <dbReference type="ARBA" id="ARBA00022475"/>
    </source>
</evidence>
<keyword evidence="5 6" id="KW-0472">Membrane</keyword>
<evidence type="ECO:0008006" key="11">
    <source>
        <dbReference type="Google" id="ProtNLM"/>
    </source>
</evidence>
<dbReference type="Proteomes" id="UP000011135">
    <property type="component" value="Unassembled WGS sequence"/>
</dbReference>
<dbReference type="InterPro" id="IPR050250">
    <property type="entry name" value="Macrolide_Exporter_MacB"/>
</dbReference>
<dbReference type="RefSeq" id="WP_009581504.1">
    <property type="nucleotide sequence ID" value="NZ_AMZN01000056.1"/>
</dbReference>
<evidence type="ECO:0000256" key="1">
    <source>
        <dbReference type="ARBA" id="ARBA00004651"/>
    </source>
</evidence>
<dbReference type="PANTHER" id="PTHR30572">
    <property type="entry name" value="MEMBRANE COMPONENT OF TRANSPORTER-RELATED"/>
    <property type="match status" value="1"/>
</dbReference>
<organism evidence="9 10">
    <name type="scientific">Fulvivirga imtechensis AK7</name>
    <dbReference type="NCBI Taxonomy" id="1237149"/>
    <lineage>
        <taxon>Bacteria</taxon>
        <taxon>Pseudomonadati</taxon>
        <taxon>Bacteroidota</taxon>
        <taxon>Cytophagia</taxon>
        <taxon>Cytophagales</taxon>
        <taxon>Fulvivirgaceae</taxon>
        <taxon>Fulvivirga</taxon>
    </lineage>
</organism>
<feature type="domain" description="ABC3 transporter permease C-terminal" evidence="7">
    <location>
        <begin position="294"/>
        <end position="411"/>
    </location>
</feature>
<feature type="transmembrane region" description="Helical" evidence="6">
    <location>
        <begin position="344"/>
        <end position="365"/>
    </location>
</feature>
<proteinExistence type="predicted"/>
<keyword evidence="4 6" id="KW-1133">Transmembrane helix</keyword>
<dbReference type="OrthoDB" id="5933722at2"/>
<feature type="transmembrane region" description="Helical" evidence="6">
    <location>
        <begin position="289"/>
        <end position="316"/>
    </location>
</feature>
<dbReference type="EMBL" id="AMZN01000056">
    <property type="protein sequence ID" value="ELR70089.1"/>
    <property type="molecule type" value="Genomic_DNA"/>
</dbReference>
<evidence type="ECO:0000313" key="9">
    <source>
        <dbReference type="EMBL" id="ELR70089.1"/>
    </source>
</evidence>
<evidence type="ECO:0000259" key="8">
    <source>
        <dbReference type="Pfam" id="PF12704"/>
    </source>
</evidence>
<evidence type="ECO:0000259" key="7">
    <source>
        <dbReference type="Pfam" id="PF02687"/>
    </source>
</evidence>